<evidence type="ECO:0000313" key="3">
    <source>
        <dbReference type="EMBL" id="GJE95077.1"/>
    </source>
</evidence>
<dbReference type="Pfam" id="PF20153">
    <property type="entry name" value="DUF6535"/>
    <property type="match status" value="1"/>
</dbReference>
<feature type="transmembrane region" description="Helical" evidence="1">
    <location>
        <begin position="174"/>
        <end position="197"/>
    </location>
</feature>
<dbReference type="InterPro" id="IPR045338">
    <property type="entry name" value="DUF6535"/>
</dbReference>
<feature type="domain" description="DUF6535" evidence="2">
    <location>
        <begin position="18"/>
        <end position="198"/>
    </location>
</feature>
<accession>A0A9P3GGA6</accession>
<dbReference type="Proteomes" id="UP000703269">
    <property type="component" value="Unassembled WGS sequence"/>
</dbReference>
<evidence type="ECO:0000259" key="2">
    <source>
        <dbReference type="Pfam" id="PF20153"/>
    </source>
</evidence>
<keyword evidence="4" id="KW-1185">Reference proteome</keyword>
<protein>
    <recommendedName>
        <fullName evidence="2">DUF6535 domain-containing protein</fullName>
    </recommendedName>
</protein>
<name>A0A9P3GGA6_9APHY</name>
<dbReference type="OrthoDB" id="2803887at2759"/>
<organism evidence="3 4">
    <name type="scientific">Phanerochaete sordida</name>
    <dbReference type="NCBI Taxonomy" id="48140"/>
    <lineage>
        <taxon>Eukaryota</taxon>
        <taxon>Fungi</taxon>
        <taxon>Dikarya</taxon>
        <taxon>Basidiomycota</taxon>
        <taxon>Agaricomycotina</taxon>
        <taxon>Agaricomycetes</taxon>
        <taxon>Polyporales</taxon>
        <taxon>Phanerochaetaceae</taxon>
        <taxon>Phanerochaete</taxon>
    </lineage>
</organism>
<feature type="transmembrane region" description="Helical" evidence="1">
    <location>
        <begin position="248"/>
        <end position="275"/>
    </location>
</feature>
<gene>
    <name evidence="3" type="ORF">PsYK624_112560</name>
</gene>
<keyword evidence="1" id="KW-1133">Transmembrane helix</keyword>
<feature type="transmembrane region" description="Helical" evidence="1">
    <location>
        <begin position="204"/>
        <end position="228"/>
    </location>
</feature>
<keyword evidence="1" id="KW-0472">Membrane</keyword>
<feature type="transmembrane region" description="Helical" evidence="1">
    <location>
        <begin position="43"/>
        <end position="64"/>
    </location>
</feature>
<dbReference type="EMBL" id="BPQB01000045">
    <property type="protein sequence ID" value="GJE95077.1"/>
    <property type="molecule type" value="Genomic_DNA"/>
</dbReference>
<evidence type="ECO:0000313" key="4">
    <source>
        <dbReference type="Proteomes" id="UP000703269"/>
    </source>
</evidence>
<feature type="transmembrane region" description="Helical" evidence="1">
    <location>
        <begin position="119"/>
        <end position="141"/>
    </location>
</feature>
<comment type="caution">
    <text evidence="3">The sequence shown here is derived from an EMBL/GenBank/DDBJ whole genome shotgun (WGS) entry which is preliminary data.</text>
</comment>
<reference evidence="3 4" key="1">
    <citation type="submission" date="2021-08" db="EMBL/GenBank/DDBJ databases">
        <title>Draft Genome Sequence of Phanerochaete sordida strain YK-624.</title>
        <authorList>
            <person name="Mori T."/>
            <person name="Dohra H."/>
            <person name="Suzuki T."/>
            <person name="Kawagishi H."/>
            <person name="Hirai H."/>
        </authorList>
    </citation>
    <scope>NUCLEOTIDE SEQUENCE [LARGE SCALE GENOMIC DNA]</scope>
    <source>
        <strain evidence="3 4">YK-624</strain>
    </source>
</reference>
<proteinExistence type="predicted"/>
<evidence type="ECO:0000256" key="1">
    <source>
        <dbReference type="SAM" id="Phobius"/>
    </source>
</evidence>
<dbReference type="AlphaFoldDB" id="A0A9P3GGA6"/>
<keyword evidence="1" id="KW-0812">Transmembrane</keyword>
<sequence length="669" mass="74246">MDNPKDTSSEEKDVTTGWMHLLSAGQDYDQENIEKWKSELDNLLVFAGLFSGVVTAFSLESYSWLSPNPTDMTNQLLLQISAQLASFTITTTRANSTAPIAIIASSFNPDRADVLINMLWFLSLTFSLIAVFFAIAAQQWLRALPIPRHIPLKDSVRLWQNRRTNFIGFQVPNIIMMLPVLLQIALVLFLVGLYYLLRTLSHPITTAFAVVAGIPFFLYGISLFGSLLLPSNPFKSPIVPVAMFAINWAVMILGTLGLLLVFTPFIIIAGLLTLWATKVTGNREYYYTFSLYIRRAVDWYLTLAQKLGRLMTSVFTRDQDFWTGREVRALARESAEDSAEEFGDALALAPCAVPRHELVRLRACLRSLPPRQRMNVVLCWATLYSGNYGETDFDQANDWAPVNVGLLRSIDAQFAHAFAPCFVDALPGDWAECDWVKDCANVISVLVFLARIVSTGLGDAVLRRTVTHTLLEVVRCQKLGDIKRPGNGENFRFPAVCLFDCVTSCSDILSREDLSAFMTLTLERLPDLSTLNARLSQRFTVHQIEYVLASAGVALCALARMDDTAWAALTSEAHAFLRAFDDFIDAEQKAIQFVGALAAERPAEILIVTPRAAKTISASVVRLAEAGRLPEDLQGMLMGHLMAVWADQRGFREAAESLSSLTEAMKLGA</sequence>